<dbReference type="PATRIC" id="fig|1184267.3.peg.2360"/>
<reference evidence="2 3" key="1">
    <citation type="journal article" date="2013" name="ISME J.">
        <title>By their genes ye shall know them: genomic signatures of predatory bacteria.</title>
        <authorList>
            <person name="Pasternak Z."/>
            <person name="Pietrokovski S."/>
            <person name="Rotem O."/>
            <person name="Gophna U."/>
            <person name="Lurie-Weinberger M.N."/>
            <person name="Jurkevitch E."/>
        </authorList>
    </citation>
    <scope>NUCLEOTIDE SEQUENCE [LARGE SCALE GENOMIC DNA]</scope>
    <source>
        <strain evidence="2 3">JSS</strain>
    </source>
</reference>
<feature type="chain" id="PRO_5004060814" evidence="1">
    <location>
        <begin position="19"/>
        <end position="984"/>
    </location>
</feature>
<accession>M4VTM4</accession>
<protein>
    <submittedName>
        <fullName evidence="2">Uncharacterized protein</fullName>
    </submittedName>
</protein>
<keyword evidence="3" id="KW-1185">Reference proteome</keyword>
<evidence type="ECO:0000313" key="3">
    <source>
        <dbReference type="Proteomes" id="UP000012040"/>
    </source>
</evidence>
<name>M4VTM4_9BACT</name>
<evidence type="ECO:0000256" key="1">
    <source>
        <dbReference type="SAM" id="SignalP"/>
    </source>
</evidence>
<dbReference type="RefSeq" id="WP_015471034.1">
    <property type="nucleotide sequence ID" value="NC_020813.1"/>
</dbReference>
<dbReference type="Proteomes" id="UP000012040">
    <property type="component" value="Chromosome"/>
</dbReference>
<organism evidence="2 3">
    <name type="scientific">Pseudobdellovibrio exovorus JSS</name>
    <dbReference type="NCBI Taxonomy" id="1184267"/>
    <lineage>
        <taxon>Bacteria</taxon>
        <taxon>Pseudomonadati</taxon>
        <taxon>Bdellovibrionota</taxon>
        <taxon>Bdellovibrionia</taxon>
        <taxon>Bdellovibrionales</taxon>
        <taxon>Pseudobdellovibrionaceae</taxon>
        <taxon>Pseudobdellovibrio</taxon>
    </lineage>
</organism>
<dbReference type="eggNOG" id="ENOG503197E">
    <property type="taxonomic scope" value="Bacteria"/>
</dbReference>
<dbReference type="OrthoDB" id="5287117at2"/>
<dbReference type="EMBL" id="CP003537">
    <property type="protein sequence ID" value="AGH96544.1"/>
    <property type="molecule type" value="Genomic_DNA"/>
</dbReference>
<dbReference type="KEGG" id="bex:A11Q_2328"/>
<gene>
    <name evidence="2" type="ORF">A11Q_2328</name>
</gene>
<dbReference type="AlphaFoldDB" id="M4VTM4"/>
<feature type="signal peptide" evidence="1">
    <location>
        <begin position="1"/>
        <end position="18"/>
    </location>
</feature>
<dbReference type="STRING" id="1184267.A11Q_2328"/>
<dbReference type="HOGENOM" id="CLU_302815_0_0_7"/>
<sequence>MKHFLMSWILIFGSAAFAGAPQMDGTTTDGKPVVMLVLPDSDNHVKAGAVTFETTPQRADALTILRNELNRQAAEHQAQNEKDGVFKSTTKRFPAESVSFFIAIGAVTFNSMWIKSHGDPTQMTRHLESIKDPIAHLSFYAFMQTQGFYMDFRSRQKGLNAMDENTRRQMMRRLSYQGMAVGSLASSIVADLGHSAKQCVDTWLKGKKDEYSLMACNEAWSQWTVRNKFSQYFPQILTMWAAQAATEFVEARGSAAFSRVSASAFMQKILRREFLVNSAYKIVGADTVMTFAGGGWFLKSIKVVGKVTRFSMFVGIDQLLSNYTYRPINNLLKPMLFDFDVMSLNNSWSQADRANWNSTNPQDAEKFVKKIKNFDKQLQQWRAHLNQDAEADLAGWMEQTKEILNQIDYAYKFYKGFSNSMFETLQIGHQIHTNQLNHTAATVITRYPLRTLPFYGVKPGAYQAIGARLEDFYLIDPNELAQRQKEHVLSMGRQYTGRANDLKQTEKDYFNRIVTKLKSGNDNTMASGLNDLNRVIAEYQRQVTSNKAGYSSHSTAYVTLLYGLKRDLGNPQPVIYPFAGYVQAFSAYEANQVTAKAAGFGKWSISQKYRFNKEADLMMYQLICGNEKGRLHKIQLAGVNFTTPQFEPPTLLKQDRNRDSFCNSWRNTGDLYSTQIAGKSLRDYVLANLNYGAVGDFRTMDSEKMTVFERWWLAKAKAPLQGQFKEFDQKYKRVVDVAYNNFFDHRSFYKWLVDNLNQSRYLPKSMESSLKFESNLYLQLLNRSVMNGQVATPREESMLSRIWNTATISPFNYMQYVRKDSEKDNYNSMYRNSPAEIRRLHQLLNGYFDFFRNPNLNFNNYIAHSKKLDIAINDVLVLAGLKRVAGEQFEDDLILDQSAPAATGTENSQKVYEDVQISQPNFKQQVAIAAVQGVRSVEAEIRRFIRMRVALAQTLDFETAEFMNDYNNTVAPRRVGHGHAYGGN</sequence>
<keyword evidence="1" id="KW-0732">Signal</keyword>
<evidence type="ECO:0000313" key="2">
    <source>
        <dbReference type="EMBL" id="AGH96544.1"/>
    </source>
</evidence>
<proteinExistence type="predicted"/>